<dbReference type="RefSeq" id="XP_752590.2">
    <property type="nucleotide sequence ID" value="XM_747497.2"/>
</dbReference>
<sequence length="226" mass="26592">MNLRMSHTLPGGHNEGNFPSYQNGTFRTIEWAVLEVPPKAIHYFSNLPFGWVPKNDLEFIQLFMQTWREDWMNFCRDARSVLSRLRSHQLTARGKDDLLIDAVAENMQQWTRLQGTLEEQLSQARHFVSQYQRYSETRRFSEQMHQTIDAAERDIQNQVDKLEQTMRDLLQIASYITPFHEFAWVSINEAHRSTSLATSLKRISWITFVFLPLTFASVSYQTLSQL</sequence>
<dbReference type="HOGENOM" id="CLU_103852_0_0_1"/>
<keyword evidence="3" id="KW-1185">Reference proteome</keyword>
<evidence type="ECO:0000313" key="3">
    <source>
        <dbReference type="Proteomes" id="UP000002530"/>
    </source>
</evidence>
<proteinExistence type="predicted"/>
<gene>
    <name evidence="2" type="ORF">AFUA_1G12220</name>
</gene>
<dbReference type="OMA" id="WREDWMN"/>
<dbReference type="OrthoDB" id="194358at2759"/>
<accession>A4GYZ7</accession>
<dbReference type="GeneID" id="3510621"/>
<protein>
    <submittedName>
        <fullName evidence="2">Uncharacterized protein</fullName>
    </submittedName>
</protein>
<reference evidence="2 3" key="1">
    <citation type="journal article" date="2005" name="Nature">
        <title>Genomic sequence of the pathogenic and allergenic filamentous fungus Aspergillus fumigatus.</title>
        <authorList>
            <person name="Nierman W.C."/>
            <person name="Pain A."/>
            <person name="Anderson M.J."/>
            <person name="Wortman J.R."/>
            <person name="Kim H.S."/>
            <person name="Arroyo J."/>
            <person name="Berriman M."/>
            <person name="Abe K."/>
            <person name="Archer D.B."/>
            <person name="Bermejo C."/>
            <person name="Bennett J."/>
            <person name="Bowyer P."/>
            <person name="Chen D."/>
            <person name="Collins M."/>
            <person name="Coulsen R."/>
            <person name="Davies R."/>
            <person name="Dyer P.S."/>
            <person name="Farman M."/>
            <person name="Fedorova N."/>
            <person name="Fedorova N."/>
            <person name="Feldblyum T.V."/>
            <person name="Fischer R."/>
            <person name="Fosker N."/>
            <person name="Fraser A."/>
            <person name="Garcia J.L."/>
            <person name="Garcia M.J."/>
            <person name="Goble A."/>
            <person name="Goldman G.H."/>
            <person name="Gomi K."/>
            <person name="Griffith-Jones S."/>
            <person name="Gwilliam R."/>
            <person name="Haas B."/>
            <person name="Haas H."/>
            <person name="Harris D."/>
            <person name="Horiuchi H."/>
            <person name="Huang J."/>
            <person name="Humphray S."/>
            <person name="Jimenez J."/>
            <person name="Keller N."/>
            <person name="Khouri H."/>
            <person name="Kitamoto K."/>
            <person name="Kobayashi T."/>
            <person name="Konzack S."/>
            <person name="Kulkarni R."/>
            <person name="Kumagai T."/>
            <person name="Lafon A."/>
            <person name="Latge J.P."/>
            <person name="Li W."/>
            <person name="Lord A."/>
            <person name="Lu C."/>
            <person name="Majoros W.H."/>
            <person name="May G.S."/>
            <person name="Miller B.L."/>
            <person name="Mohamoud Y."/>
            <person name="Molina M."/>
            <person name="Monod M."/>
            <person name="Mouyna I."/>
            <person name="Mulligan S."/>
            <person name="Murphy L."/>
            <person name="O'Neil S."/>
            <person name="Paulsen I."/>
            <person name="Penalva M.A."/>
            <person name="Pertea M."/>
            <person name="Price C."/>
            <person name="Pritchard B.L."/>
            <person name="Quail M.A."/>
            <person name="Rabbinowitsch E."/>
            <person name="Rawlins N."/>
            <person name="Rajandream M.A."/>
            <person name="Reichard U."/>
            <person name="Renauld H."/>
            <person name="Robson G.D."/>
            <person name="Rodriguez de Cordoba S."/>
            <person name="Rodriguez-Pena J.M."/>
            <person name="Ronning C.M."/>
            <person name="Rutter S."/>
            <person name="Salzberg S.L."/>
            <person name="Sanchez M."/>
            <person name="Sanchez-Ferrero J.C."/>
            <person name="Saunders D."/>
            <person name="Seeger K."/>
            <person name="Squares R."/>
            <person name="Squares S."/>
            <person name="Takeuchi M."/>
            <person name="Tekaia F."/>
            <person name="Turner G."/>
            <person name="Vazquez de Aldana C.R."/>
            <person name="Weidman J."/>
            <person name="White O."/>
            <person name="Woodward J."/>
            <person name="Yu J.H."/>
            <person name="Fraser C."/>
            <person name="Galagan J.E."/>
            <person name="Asai K."/>
            <person name="Machida M."/>
            <person name="Hall N."/>
            <person name="Barrell B."/>
            <person name="Denning D.W."/>
        </authorList>
    </citation>
    <scope>NUCLEOTIDE SEQUENCE [LARGE SCALE GENOMIC DNA]</scope>
    <source>
        <strain evidence="2 3">Af293</strain>
    </source>
</reference>
<dbReference type="InParanoid" id="A4GYZ7"/>
<evidence type="ECO:0000313" key="2">
    <source>
        <dbReference type="EMBL" id="EAL90552.2"/>
    </source>
</evidence>
<feature type="coiled-coil region" evidence="1">
    <location>
        <begin position="141"/>
        <end position="172"/>
    </location>
</feature>
<name>A4GYZ7_ASPFU</name>
<organism evidence="2 3">
    <name type="scientific">Aspergillus fumigatus (strain ATCC MYA-4609 / CBS 101355 / FGSC A1100 / Af293)</name>
    <name type="common">Neosartorya fumigata</name>
    <dbReference type="NCBI Taxonomy" id="330879"/>
    <lineage>
        <taxon>Eukaryota</taxon>
        <taxon>Fungi</taxon>
        <taxon>Dikarya</taxon>
        <taxon>Ascomycota</taxon>
        <taxon>Pezizomycotina</taxon>
        <taxon>Eurotiomycetes</taxon>
        <taxon>Eurotiomycetidae</taxon>
        <taxon>Eurotiales</taxon>
        <taxon>Aspergillaceae</taxon>
        <taxon>Aspergillus</taxon>
        <taxon>Aspergillus subgen. Fumigati</taxon>
    </lineage>
</organism>
<dbReference type="KEGG" id="afm:AFUA_1G12220"/>
<keyword evidence="1" id="KW-0175">Coiled coil</keyword>
<dbReference type="AlphaFoldDB" id="A4GYZ7"/>
<dbReference type="VEuPathDB" id="FungiDB:Afu1g12220"/>
<dbReference type="eggNOG" id="ENOG502SYVM">
    <property type="taxonomic scope" value="Eukaryota"/>
</dbReference>
<dbReference type="EMBL" id="AAHF01000004">
    <property type="protein sequence ID" value="EAL90552.2"/>
    <property type="molecule type" value="Genomic_DNA"/>
</dbReference>
<evidence type="ECO:0000256" key="1">
    <source>
        <dbReference type="SAM" id="Coils"/>
    </source>
</evidence>
<dbReference type="Proteomes" id="UP000002530">
    <property type="component" value="Unassembled WGS sequence"/>
</dbReference>
<comment type="caution">
    <text evidence="2">The sequence shown here is derived from an EMBL/GenBank/DDBJ whole genome shotgun (WGS) entry which is preliminary data.</text>
</comment>